<protein>
    <submittedName>
        <fullName evidence="1">Uncharacterized protein</fullName>
    </submittedName>
</protein>
<comment type="caution">
    <text evidence="1">The sequence shown here is derived from an EMBL/GenBank/DDBJ whole genome shotgun (WGS) entry which is preliminary data.</text>
</comment>
<evidence type="ECO:0000313" key="1">
    <source>
        <dbReference type="EMBL" id="MEQ2193307.1"/>
    </source>
</evidence>
<name>A0ABV0QBW3_9TELE</name>
<gene>
    <name evidence="1" type="ORF">XENOCAPTIV_000013</name>
</gene>
<keyword evidence="2" id="KW-1185">Reference proteome</keyword>
<reference evidence="1 2" key="1">
    <citation type="submission" date="2021-06" db="EMBL/GenBank/DDBJ databases">
        <authorList>
            <person name="Palmer J.M."/>
        </authorList>
    </citation>
    <scope>NUCLEOTIDE SEQUENCE [LARGE SCALE GENOMIC DNA]</scope>
    <source>
        <strain evidence="1 2">XC_2019</strain>
        <tissue evidence="1">Muscle</tissue>
    </source>
</reference>
<dbReference type="EMBL" id="JAHRIN010008414">
    <property type="protein sequence ID" value="MEQ2193307.1"/>
    <property type="molecule type" value="Genomic_DNA"/>
</dbReference>
<accession>A0ABV0QBW3</accession>
<sequence>MNGNFPFIGWSQQVGIDEASKDKWNRLGTSLHCFGDHMKFRLLSPGASQLAVEQESPGAKNVCHVKGVTEKLCSMLTSCLLQICFCHDESSEVKDEFNGKEFESSPFSAVATEMRLSDASIQTDSKEDNMIEATAWRSSNSSLHCGRNKMKFKVMGPGATELQLDMGNADPVLLSQVPEACGILVNQTVLGLVLLVRYDSCAVKQENGTHVLTMRWRDSVVNITCTILPDAEANTTEPVDHPLKAPLPHKSLNLYRMKRHLRWPPMYVPCSPYRRFPLCLYTPPAPPTRSTTTTTTAAPTRPPIMNPHFWKKLLDLYPLYSHYLQGHAHPLQHYYHSFKYPEWLTHLQSTQKPQMFNHPFHHFFEGYLTPTTTKRTTPKMTTSSSHCPHSRQFGPYDRFHLAPRVSFGNSEIPVDQQDFSEQSPRSGYNDPVNHDSFWESFPLLYHSATKDNPHFDWEDLTTK</sequence>
<organism evidence="1 2">
    <name type="scientific">Xenoophorus captivus</name>
    <dbReference type="NCBI Taxonomy" id="1517983"/>
    <lineage>
        <taxon>Eukaryota</taxon>
        <taxon>Metazoa</taxon>
        <taxon>Chordata</taxon>
        <taxon>Craniata</taxon>
        <taxon>Vertebrata</taxon>
        <taxon>Euteleostomi</taxon>
        <taxon>Actinopterygii</taxon>
        <taxon>Neopterygii</taxon>
        <taxon>Teleostei</taxon>
        <taxon>Neoteleostei</taxon>
        <taxon>Acanthomorphata</taxon>
        <taxon>Ovalentaria</taxon>
        <taxon>Atherinomorphae</taxon>
        <taxon>Cyprinodontiformes</taxon>
        <taxon>Goodeidae</taxon>
        <taxon>Xenoophorus</taxon>
    </lineage>
</organism>
<dbReference type="Proteomes" id="UP001434883">
    <property type="component" value="Unassembled WGS sequence"/>
</dbReference>
<proteinExistence type="predicted"/>
<evidence type="ECO:0000313" key="2">
    <source>
        <dbReference type="Proteomes" id="UP001434883"/>
    </source>
</evidence>